<proteinExistence type="predicted"/>
<dbReference type="SUPFAM" id="SSF53756">
    <property type="entry name" value="UDP-Glycosyltransferase/glycogen phosphorylase"/>
    <property type="match status" value="1"/>
</dbReference>
<dbReference type="Pfam" id="PF00534">
    <property type="entry name" value="Glycos_transf_1"/>
    <property type="match status" value="1"/>
</dbReference>
<keyword evidence="3" id="KW-1185">Reference proteome</keyword>
<gene>
    <name evidence="2" type="ORF">ULVI_14730</name>
</gene>
<name>A0A167ENX4_9FLAO</name>
<feature type="domain" description="Glycosyl transferase family 1" evidence="1">
    <location>
        <begin position="163"/>
        <end position="319"/>
    </location>
</feature>
<evidence type="ECO:0000313" key="3">
    <source>
        <dbReference type="Proteomes" id="UP000077013"/>
    </source>
</evidence>
<accession>A0A167ENX4</accession>
<dbReference type="Proteomes" id="UP000077013">
    <property type="component" value="Unassembled WGS sequence"/>
</dbReference>
<dbReference type="Gene3D" id="3.40.50.2000">
    <property type="entry name" value="Glycogen Phosphorylase B"/>
    <property type="match status" value="2"/>
</dbReference>
<evidence type="ECO:0000313" key="2">
    <source>
        <dbReference type="EMBL" id="OAB75727.1"/>
    </source>
</evidence>
<dbReference type="GO" id="GO:0016757">
    <property type="term" value="F:glycosyltransferase activity"/>
    <property type="evidence" value="ECO:0007669"/>
    <property type="project" value="InterPro"/>
</dbReference>
<dbReference type="CDD" id="cd03801">
    <property type="entry name" value="GT4_PimA-like"/>
    <property type="match status" value="1"/>
</dbReference>
<dbReference type="PANTHER" id="PTHR12526:SF630">
    <property type="entry name" value="GLYCOSYLTRANSFERASE"/>
    <property type="match status" value="1"/>
</dbReference>
<comment type="caution">
    <text evidence="2">The sequence shown here is derived from an EMBL/GenBank/DDBJ whole genome shotgun (WGS) entry which is preliminary data.</text>
</comment>
<dbReference type="STRING" id="1763537.ULVI_14730"/>
<dbReference type="PANTHER" id="PTHR12526">
    <property type="entry name" value="GLYCOSYLTRANSFERASE"/>
    <property type="match status" value="1"/>
</dbReference>
<dbReference type="InterPro" id="IPR001296">
    <property type="entry name" value="Glyco_trans_1"/>
</dbReference>
<keyword evidence="2" id="KW-0808">Transferase</keyword>
<sequence>MLQGKLLYIGNKPSAQGGTLTTIESLSALLKQEGYRIETASHKKNKIFRLLHMLYCVCKHRNVVSKVLIDTYSTQNFYYAVYVAKLCRIFKIPYIPILHGGNLQERLKNSPMLSNKLFNNAAINVSPSLFLKEMFQKRGYNNVIFIPNSIELEKYPFLLRKAYPPKLLWVRSFSEIYNPMLALKVLKQLVENGIAASLCMIGPEKDGSLMKCKAFAEAENLPVIFTGKLTKEEWITRSKESTIFLNTTFYDNMPVSVIEAMALGLPVISTNVGGIPFLIQTKINGLLVPPDNTEAMISAITHLTTNPEDAMQIATNARKIVEDFDWINVKQKWMKVLNE</sequence>
<organism evidence="2 3">
    <name type="scientific">Cochleicola gelatinilyticus</name>
    <dbReference type="NCBI Taxonomy" id="1763537"/>
    <lineage>
        <taxon>Bacteria</taxon>
        <taxon>Pseudomonadati</taxon>
        <taxon>Bacteroidota</taxon>
        <taxon>Flavobacteriia</taxon>
        <taxon>Flavobacteriales</taxon>
        <taxon>Flavobacteriaceae</taxon>
        <taxon>Cochleicola</taxon>
    </lineage>
</organism>
<dbReference type="AlphaFoldDB" id="A0A167ENX4"/>
<dbReference type="OrthoDB" id="139410at2"/>
<protein>
    <submittedName>
        <fullName evidence="2">Glycosyl transferase family 1</fullName>
    </submittedName>
</protein>
<reference evidence="2 3" key="1">
    <citation type="submission" date="2016-02" db="EMBL/GenBank/DDBJ databases">
        <title>Ulvibacter sp. LPB0005, isolated from Thais luteostoma.</title>
        <authorList>
            <person name="Shin S.-K."/>
            <person name="Yi H."/>
        </authorList>
    </citation>
    <scope>NUCLEOTIDE SEQUENCE [LARGE SCALE GENOMIC DNA]</scope>
    <source>
        <strain evidence="2 3">LPB0005</strain>
    </source>
</reference>
<dbReference type="EMBL" id="LRXL01000053">
    <property type="protein sequence ID" value="OAB75727.1"/>
    <property type="molecule type" value="Genomic_DNA"/>
</dbReference>
<evidence type="ECO:0000259" key="1">
    <source>
        <dbReference type="Pfam" id="PF00534"/>
    </source>
</evidence>